<evidence type="ECO:0000256" key="1">
    <source>
        <dbReference type="SAM" id="MobiDB-lite"/>
    </source>
</evidence>
<protein>
    <recommendedName>
        <fullName evidence="4">DUF3124 domain-containing protein</fullName>
    </recommendedName>
</protein>
<evidence type="ECO:0008006" key="4">
    <source>
        <dbReference type="Google" id="ProtNLM"/>
    </source>
</evidence>
<gene>
    <name evidence="2" type="ORF">ULVI_04175</name>
</gene>
<sequence length="187" mass="21079">MKKLVFILLIVIGFQSCVQNNPLHPTEIKDVPAKTMGTIEFDFPVEEEVYVPIYSDIFHRTRDFKILLAATLSIRNTSKSDTLFIKEVDYYDSAGIFVRDYIKEPIYLNPLETIDYVIDEEDEVGGSGANFLITWGANKNLKPVFQAVMVGGIGQQGITFTTEGTTVTPEKEISKTVSDSTQRDRKK</sequence>
<dbReference type="OrthoDB" id="283474at2"/>
<accession>A0A167IRH5</accession>
<dbReference type="STRING" id="1763537.ULVI_04175"/>
<dbReference type="Pfam" id="PF11322">
    <property type="entry name" value="DUF3124"/>
    <property type="match status" value="1"/>
</dbReference>
<proteinExistence type="predicted"/>
<dbReference type="AlphaFoldDB" id="A0A167IRH5"/>
<dbReference type="RefSeq" id="WP_068590056.1">
    <property type="nucleotide sequence ID" value="NZ_LRXL01000026.1"/>
</dbReference>
<name>A0A167IRH5_9FLAO</name>
<organism evidence="2 3">
    <name type="scientific">Cochleicola gelatinilyticus</name>
    <dbReference type="NCBI Taxonomy" id="1763537"/>
    <lineage>
        <taxon>Bacteria</taxon>
        <taxon>Pseudomonadati</taxon>
        <taxon>Bacteroidota</taxon>
        <taxon>Flavobacteriia</taxon>
        <taxon>Flavobacteriales</taxon>
        <taxon>Flavobacteriaceae</taxon>
        <taxon>Cochleicola</taxon>
    </lineage>
</organism>
<comment type="caution">
    <text evidence="2">The sequence shown here is derived from an EMBL/GenBank/DDBJ whole genome shotgun (WGS) entry which is preliminary data.</text>
</comment>
<keyword evidence="3" id="KW-1185">Reference proteome</keyword>
<reference evidence="2 3" key="1">
    <citation type="submission" date="2016-02" db="EMBL/GenBank/DDBJ databases">
        <title>Ulvibacter sp. LPB0005, isolated from Thais luteostoma.</title>
        <authorList>
            <person name="Shin S.-K."/>
            <person name="Yi H."/>
        </authorList>
    </citation>
    <scope>NUCLEOTIDE SEQUENCE [LARGE SCALE GENOMIC DNA]</scope>
    <source>
        <strain evidence="2 3">LPB0005</strain>
    </source>
</reference>
<feature type="region of interest" description="Disordered" evidence="1">
    <location>
        <begin position="164"/>
        <end position="187"/>
    </location>
</feature>
<dbReference type="EMBL" id="LRXL01000026">
    <property type="protein sequence ID" value="OAB79942.1"/>
    <property type="molecule type" value="Genomic_DNA"/>
</dbReference>
<dbReference type="Proteomes" id="UP000077013">
    <property type="component" value="Unassembled WGS sequence"/>
</dbReference>
<dbReference type="InterPro" id="IPR021471">
    <property type="entry name" value="DUF3124"/>
</dbReference>
<evidence type="ECO:0000313" key="2">
    <source>
        <dbReference type="EMBL" id="OAB79942.1"/>
    </source>
</evidence>
<evidence type="ECO:0000313" key="3">
    <source>
        <dbReference type="Proteomes" id="UP000077013"/>
    </source>
</evidence>
<dbReference type="PROSITE" id="PS51257">
    <property type="entry name" value="PROKAR_LIPOPROTEIN"/>
    <property type="match status" value="1"/>
</dbReference>